<protein>
    <recommendedName>
        <fullName evidence="7">XK-related protein</fullName>
    </recommendedName>
</protein>
<feature type="transmembrane region" description="Helical" evidence="7">
    <location>
        <begin position="252"/>
        <end position="273"/>
    </location>
</feature>
<comment type="similarity">
    <text evidence="2 7">Belongs to the XK family.</text>
</comment>
<dbReference type="PANTHER" id="PTHR16024:SF6">
    <property type="entry name" value="XK-RELATED PROTEIN"/>
    <property type="match status" value="1"/>
</dbReference>
<evidence type="ECO:0000256" key="7">
    <source>
        <dbReference type="RuleBase" id="RU910716"/>
    </source>
</evidence>
<dbReference type="EnsemblMetazoa" id="G35258.4">
    <property type="protein sequence ID" value="G35258.4:cds"/>
    <property type="gene ID" value="G35258"/>
</dbReference>
<dbReference type="GO" id="GO:0005886">
    <property type="term" value="C:plasma membrane"/>
    <property type="evidence" value="ECO:0007669"/>
    <property type="project" value="UniProtKB-SubCell"/>
</dbReference>
<evidence type="ECO:0000256" key="3">
    <source>
        <dbReference type="ARBA" id="ARBA00022475"/>
    </source>
</evidence>
<evidence type="ECO:0000256" key="2">
    <source>
        <dbReference type="ARBA" id="ARBA00008789"/>
    </source>
</evidence>
<feature type="transmembrane region" description="Helical" evidence="7">
    <location>
        <begin position="101"/>
        <end position="121"/>
    </location>
</feature>
<sequence length="455" mass="51933">MKEESSKQQKIEDEDEVDNMVGYRRDPTIVIINGSESNLDTVDGAVSFRHTCTDTYTEDDGRVLLGNAIGSRDEKAIKLTELKDEITDNSQEYPFTALQCIGTLVSLILFVVDVVTDILLAMEYRDHDRVLEFALTSSVIIASFLVTGILSTIWYIQDVAGPKSRVKKILFLIAAFPFSIIIRNLVFIKHGWLSRKSRSEEKSKHYKQMMKEGRDVSLLMMFDSFVESAPQLIIQMYIAMHHPSQESLHLEILRSFTIATSLAGLSWSVTSYYRNLRISSATSGLKANSICGAVGYFLWRVFEIGPRITAIVMLLSVDSHGLYIIFGSLVHWFIMLTMAFLRHVKVYDEPIQNIMFIVFISFVQIISYMNLSHGKSRRFAIIYYTLFYVENVLMVLLFVLWTDIDKSSWIFIVTVCVASSGTLFCTLFMVMYYKLCHPKVSHKSTDVDVELKVKS</sequence>
<accession>A0A8W8MNX7</accession>
<dbReference type="Pfam" id="PF09815">
    <property type="entry name" value="XK-related"/>
    <property type="match status" value="1"/>
</dbReference>
<evidence type="ECO:0000256" key="5">
    <source>
        <dbReference type="ARBA" id="ARBA00022989"/>
    </source>
</evidence>
<keyword evidence="3" id="KW-1003">Cell membrane</keyword>
<keyword evidence="9" id="KW-1185">Reference proteome</keyword>
<dbReference type="Proteomes" id="UP000005408">
    <property type="component" value="Unassembled WGS sequence"/>
</dbReference>
<evidence type="ECO:0000256" key="6">
    <source>
        <dbReference type="ARBA" id="ARBA00023136"/>
    </source>
</evidence>
<feature type="transmembrane region" description="Helical" evidence="7">
    <location>
        <begin position="133"/>
        <end position="157"/>
    </location>
</feature>
<name>A0A8W8MNX7_MAGGI</name>
<dbReference type="PANTHER" id="PTHR16024">
    <property type="entry name" value="XK-RELATED PROTEIN"/>
    <property type="match status" value="1"/>
</dbReference>
<feature type="transmembrane region" description="Helical" evidence="7">
    <location>
        <begin position="322"/>
        <end position="341"/>
    </location>
</feature>
<proteinExistence type="inferred from homology"/>
<evidence type="ECO:0000313" key="8">
    <source>
        <dbReference type="EnsemblMetazoa" id="G35258.4:cds"/>
    </source>
</evidence>
<comment type="subcellular location">
    <subcellularLocation>
        <location evidence="1">Cell membrane</location>
        <topology evidence="1">Multi-pass membrane protein</topology>
    </subcellularLocation>
    <subcellularLocation>
        <location evidence="7">Membrane</location>
        <topology evidence="7">Multi-pass membrane protein</topology>
    </subcellularLocation>
</comment>
<feature type="transmembrane region" description="Helical" evidence="7">
    <location>
        <begin position="381"/>
        <end position="402"/>
    </location>
</feature>
<reference evidence="8" key="1">
    <citation type="submission" date="2022-08" db="UniProtKB">
        <authorList>
            <consortium name="EnsemblMetazoa"/>
        </authorList>
    </citation>
    <scope>IDENTIFICATION</scope>
    <source>
        <strain evidence="8">05x7-T-G4-1.051#20</strain>
    </source>
</reference>
<organism evidence="8 9">
    <name type="scientific">Magallana gigas</name>
    <name type="common">Pacific oyster</name>
    <name type="synonym">Crassostrea gigas</name>
    <dbReference type="NCBI Taxonomy" id="29159"/>
    <lineage>
        <taxon>Eukaryota</taxon>
        <taxon>Metazoa</taxon>
        <taxon>Spiralia</taxon>
        <taxon>Lophotrochozoa</taxon>
        <taxon>Mollusca</taxon>
        <taxon>Bivalvia</taxon>
        <taxon>Autobranchia</taxon>
        <taxon>Pteriomorphia</taxon>
        <taxon>Ostreida</taxon>
        <taxon>Ostreoidea</taxon>
        <taxon>Ostreidae</taxon>
        <taxon>Magallana</taxon>
    </lineage>
</organism>
<keyword evidence="6 7" id="KW-0472">Membrane</keyword>
<dbReference type="InterPro" id="IPR050895">
    <property type="entry name" value="XK-related_scramblase"/>
</dbReference>
<keyword evidence="5 7" id="KW-1133">Transmembrane helix</keyword>
<keyword evidence="4 7" id="KW-0812">Transmembrane</keyword>
<dbReference type="EnsemblMetazoa" id="G35258.2">
    <property type="protein sequence ID" value="G35258.2:cds"/>
    <property type="gene ID" value="G35258"/>
</dbReference>
<dbReference type="InterPro" id="IPR018629">
    <property type="entry name" value="XK-rel"/>
</dbReference>
<dbReference type="AlphaFoldDB" id="A0A8W8MNX7"/>
<evidence type="ECO:0000256" key="1">
    <source>
        <dbReference type="ARBA" id="ARBA00004651"/>
    </source>
</evidence>
<feature type="transmembrane region" description="Helical" evidence="7">
    <location>
        <begin position="353"/>
        <end position="369"/>
    </location>
</feature>
<evidence type="ECO:0000256" key="4">
    <source>
        <dbReference type="ARBA" id="ARBA00022692"/>
    </source>
</evidence>
<feature type="transmembrane region" description="Helical" evidence="7">
    <location>
        <begin position="169"/>
        <end position="188"/>
    </location>
</feature>
<feature type="transmembrane region" description="Helical" evidence="7">
    <location>
        <begin position="409"/>
        <end position="433"/>
    </location>
</feature>
<evidence type="ECO:0000313" key="9">
    <source>
        <dbReference type="Proteomes" id="UP000005408"/>
    </source>
</evidence>